<protein>
    <submittedName>
        <fullName evidence="3">DUF5010_C domain-containing protein</fullName>
    </submittedName>
</protein>
<name>A0A183EXM4_9BILA</name>
<dbReference type="EMBL" id="UYRT01106509">
    <property type="protein sequence ID" value="VDN44563.1"/>
    <property type="molecule type" value="Genomic_DNA"/>
</dbReference>
<dbReference type="WBParaSite" id="GPUH_0002574501-mRNA-1">
    <property type="protein sequence ID" value="GPUH_0002574501-mRNA-1"/>
    <property type="gene ID" value="GPUH_0002574501"/>
</dbReference>
<organism evidence="3">
    <name type="scientific">Gongylonema pulchrum</name>
    <dbReference type="NCBI Taxonomy" id="637853"/>
    <lineage>
        <taxon>Eukaryota</taxon>
        <taxon>Metazoa</taxon>
        <taxon>Ecdysozoa</taxon>
        <taxon>Nematoda</taxon>
        <taxon>Chromadorea</taxon>
        <taxon>Rhabditida</taxon>
        <taxon>Spirurina</taxon>
        <taxon>Spiruromorpha</taxon>
        <taxon>Spiruroidea</taxon>
        <taxon>Gongylonematidae</taxon>
        <taxon>Gongylonema</taxon>
    </lineage>
</organism>
<sequence>MDKNYTQNLALCRLPDERYQFDAQHPCDPKKETDFVLWKGNHDGNEGDVLGTFTYQDSHGATPIVTNYAYKAVRPGRYPQRCIL</sequence>
<gene>
    <name evidence="1" type="ORF">GPUH_LOCUS25715</name>
</gene>
<reference evidence="3" key="1">
    <citation type="submission" date="2016-06" db="UniProtKB">
        <authorList>
            <consortium name="WormBaseParasite"/>
        </authorList>
    </citation>
    <scope>IDENTIFICATION</scope>
</reference>
<evidence type="ECO:0000313" key="1">
    <source>
        <dbReference type="EMBL" id="VDN44563.1"/>
    </source>
</evidence>
<evidence type="ECO:0000313" key="2">
    <source>
        <dbReference type="Proteomes" id="UP000271098"/>
    </source>
</evidence>
<keyword evidence="2" id="KW-1185">Reference proteome</keyword>
<accession>A0A183EXM4</accession>
<dbReference type="AlphaFoldDB" id="A0A183EXM4"/>
<proteinExistence type="predicted"/>
<reference evidence="1 2" key="2">
    <citation type="submission" date="2018-11" db="EMBL/GenBank/DDBJ databases">
        <authorList>
            <consortium name="Pathogen Informatics"/>
        </authorList>
    </citation>
    <scope>NUCLEOTIDE SEQUENCE [LARGE SCALE GENOMIC DNA]</scope>
</reference>
<dbReference type="Proteomes" id="UP000271098">
    <property type="component" value="Unassembled WGS sequence"/>
</dbReference>
<evidence type="ECO:0000313" key="3">
    <source>
        <dbReference type="WBParaSite" id="GPUH_0002574501-mRNA-1"/>
    </source>
</evidence>